<dbReference type="InterPro" id="IPR013604">
    <property type="entry name" value="7TM_chemorcpt"/>
</dbReference>
<evidence type="ECO:0000256" key="1">
    <source>
        <dbReference type="ARBA" id="ARBA00004651"/>
    </source>
</evidence>
<feature type="transmembrane region" description="Helical" evidence="6">
    <location>
        <begin position="290"/>
        <end position="310"/>
    </location>
</feature>
<feature type="transmembrane region" description="Helical" evidence="6">
    <location>
        <begin position="180"/>
        <end position="204"/>
    </location>
</feature>
<sequence>MDNFKVCRDSVTIFRARKYSDVYRYLVFGGRYVGLFWKNKMIAWTIRIIHLVLQIGLIATSGFHYFQIEAPEGLDLKSKNNPLHAEKFFMMQIALRVSFALITYVTGIVKERRLEELRQILTCLYVDDKLLRINRLLVMFVIVFLASSLSIDIYLLCDRGDVLPLLGSVHNFPIRMTSKLIYIASTSAVLCILPTFFVASCVCVRRAIGAINDDVTRALYAQVDEKRKDELFLRLRVRYVQLLDTLDELSDVFGLQLFAWLSLMFFHTCVKVFLYAKYKDNVHSNQTDHIEYIIVSSVFDILLFSMFCYAGHGVFKERDNTQTLTRRSELTPCTQLLLFQMDLLNSDVDFGVRTASGHNMNLQLAFTLVGTVTTFAIVIIQIYMSSSSVPFANNMTLTTIANAVGISSPPATS</sequence>
<evidence type="ECO:0000313" key="8">
    <source>
        <dbReference type="Proteomes" id="UP000594260"/>
    </source>
</evidence>
<feature type="transmembrane region" description="Helical" evidence="6">
    <location>
        <begin position="48"/>
        <end position="68"/>
    </location>
</feature>
<evidence type="ECO:0000256" key="5">
    <source>
        <dbReference type="ARBA" id="ARBA00023136"/>
    </source>
</evidence>
<dbReference type="KEGG" id="vde:111245174"/>
<keyword evidence="5 6" id="KW-0472">Membrane</keyword>
<dbReference type="InParanoid" id="A0A7M7J9X5"/>
<dbReference type="GO" id="GO:0050909">
    <property type="term" value="P:sensory perception of taste"/>
    <property type="evidence" value="ECO:0007669"/>
    <property type="project" value="InterPro"/>
</dbReference>
<feature type="transmembrane region" description="Helical" evidence="6">
    <location>
        <begin position="257"/>
        <end position="278"/>
    </location>
</feature>
<proteinExistence type="predicted"/>
<dbReference type="GO" id="GO:0005886">
    <property type="term" value="C:plasma membrane"/>
    <property type="evidence" value="ECO:0007669"/>
    <property type="project" value="UniProtKB-SubCell"/>
</dbReference>
<dbReference type="RefSeq" id="XP_022648880.1">
    <property type="nucleotide sequence ID" value="XM_022793145.1"/>
</dbReference>
<keyword evidence="2" id="KW-1003">Cell membrane</keyword>
<comment type="subcellular location">
    <subcellularLocation>
        <location evidence="1">Cell membrane</location>
        <topology evidence="1">Multi-pass membrane protein</topology>
    </subcellularLocation>
</comment>
<organism evidence="7 8">
    <name type="scientific">Varroa destructor</name>
    <name type="common">Honeybee mite</name>
    <dbReference type="NCBI Taxonomy" id="109461"/>
    <lineage>
        <taxon>Eukaryota</taxon>
        <taxon>Metazoa</taxon>
        <taxon>Ecdysozoa</taxon>
        <taxon>Arthropoda</taxon>
        <taxon>Chelicerata</taxon>
        <taxon>Arachnida</taxon>
        <taxon>Acari</taxon>
        <taxon>Parasitiformes</taxon>
        <taxon>Mesostigmata</taxon>
        <taxon>Gamasina</taxon>
        <taxon>Dermanyssoidea</taxon>
        <taxon>Varroidae</taxon>
        <taxon>Varroa</taxon>
    </lineage>
</organism>
<dbReference type="RefSeq" id="XP_022648881.1">
    <property type="nucleotide sequence ID" value="XM_022793146.1"/>
</dbReference>
<evidence type="ECO:0000256" key="2">
    <source>
        <dbReference type="ARBA" id="ARBA00022475"/>
    </source>
</evidence>
<dbReference type="Pfam" id="PF08395">
    <property type="entry name" value="7tm_7"/>
    <property type="match status" value="1"/>
</dbReference>
<accession>A0A7M7J9X5</accession>
<evidence type="ECO:0008006" key="9">
    <source>
        <dbReference type="Google" id="ProtNLM"/>
    </source>
</evidence>
<feature type="transmembrane region" description="Helical" evidence="6">
    <location>
        <begin position="136"/>
        <end position="156"/>
    </location>
</feature>
<reference evidence="7" key="1">
    <citation type="submission" date="2021-01" db="UniProtKB">
        <authorList>
            <consortium name="EnsemblMetazoa"/>
        </authorList>
    </citation>
    <scope>IDENTIFICATION</scope>
</reference>
<keyword evidence="4 6" id="KW-1133">Transmembrane helix</keyword>
<name>A0A7M7J9X5_VARDE</name>
<keyword evidence="8" id="KW-1185">Reference proteome</keyword>
<dbReference type="Proteomes" id="UP000594260">
    <property type="component" value="Unplaced"/>
</dbReference>
<dbReference type="EnsemblMetazoa" id="XM_022793146">
    <property type="protein sequence ID" value="XP_022648881"/>
    <property type="gene ID" value="LOC111245174"/>
</dbReference>
<dbReference type="GeneID" id="111245174"/>
<keyword evidence="3 6" id="KW-0812">Transmembrane</keyword>
<evidence type="ECO:0000256" key="6">
    <source>
        <dbReference type="SAM" id="Phobius"/>
    </source>
</evidence>
<dbReference type="AlphaFoldDB" id="A0A7M7J9X5"/>
<dbReference type="OrthoDB" id="6478931at2759"/>
<feature type="transmembrane region" description="Helical" evidence="6">
    <location>
        <begin position="88"/>
        <end position="109"/>
    </location>
</feature>
<evidence type="ECO:0000313" key="7">
    <source>
        <dbReference type="EnsemblMetazoa" id="XP_022648880"/>
    </source>
</evidence>
<feature type="transmembrane region" description="Helical" evidence="6">
    <location>
        <begin position="362"/>
        <end position="384"/>
    </location>
</feature>
<dbReference type="EnsemblMetazoa" id="XM_022793145">
    <property type="protein sequence ID" value="XP_022648880"/>
    <property type="gene ID" value="LOC111245174"/>
</dbReference>
<evidence type="ECO:0000256" key="4">
    <source>
        <dbReference type="ARBA" id="ARBA00022989"/>
    </source>
</evidence>
<protein>
    <recommendedName>
        <fullName evidence="9">Gustatory receptor</fullName>
    </recommendedName>
</protein>
<evidence type="ECO:0000256" key="3">
    <source>
        <dbReference type="ARBA" id="ARBA00022692"/>
    </source>
</evidence>